<keyword evidence="2" id="KW-1185">Reference proteome</keyword>
<reference evidence="1 2" key="1">
    <citation type="journal article" date="2016" name="Int. J. Syst. Evol. Microbiol.">
        <title>Descriptions of Anaerotaenia torta gen. nov., sp. nov. and Anaerocolumna cellulosilytica gen. nov., sp. nov. isolated from a methanogenic reactor of cattle waste.</title>
        <authorList>
            <person name="Uek A."/>
            <person name="Ohtaki Y."/>
            <person name="Kaku N."/>
            <person name="Ueki K."/>
        </authorList>
    </citation>
    <scope>NUCLEOTIDE SEQUENCE [LARGE SCALE GENOMIC DNA]</scope>
    <source>
        <strain evidence="1 2">SN021</strain>
    </source>
</reference>
<dbReference type="KEGG" id="acel:acsn021_28140"/>
<dbReference type="EMBL" id="AP023367">
    <property type="protein sequence ID" value="BCJ95245.1"/>
    <property type="molecule type" value="Genomic_DNA"/>
</dbReference>
<evidence type="ECO:0000313" key="2">
    <source>
        <dbReference type="Proteomes" id="UP000515561"/>
    </source>
</evidence>
<sequence>MARNNIPVEEAENGKSIKSRIIGIVIVLVIILIWLAFFAVLIKLNIGGFGSSVLRPLLKDIPVVNKILPDVSEEQIAYENDYPYKTLEDAIERIKELEAINESLTADSESEGNKLQELQAEVDRLKVFEENQLKFEQRVKEFEEKIVFAEAAPDIEEYKAYYESIDPSNAEEIYRQVVEQLQYSKAIKEKAEIYRKMKPAEAAAVFETMTADIDLVAKMLLTMRPSESALILAQMDSTAAAKITKKMFDMDAEISNKK</sequence>
<proteinExistence type="predicted"/>
<dbReference type="AlphaFoldDB" id="A0A6S6R7L7"/>
<accession>A0A6S6R7L7</accession>
<evidence type="ECO:0000313" key="1">
    <source>
        <dbReference type="EMBL" id="BCJ95245.1"/>
    </source>
</evidence>
<dbReference type="SUPFAM" id="SSF158791">
    <property type="entry name" value="MgtE N-terminal domain-like"/>
    <property type="match status" value="1"/>
</dbReference>
<gene>
    <name evidence="1" type="ORF">acsn021_28140</name>
</gene>
<organism evidence="1 2">
    <name type="scientific">Anaerocolumna cellulosilytica</name>
    <dbReference type="NCBI Taxonomy" id="433286"/>
    <lineage>
        <taxon>Bacteria</taxon>
        <taxon>Bacillati</taxon>
        <taxon>Bacillota</taxon>
        <taxon>Clostridia</taxon>
        <taxon>Lachnospirales</taxon>
        <taxon>Lachnospiraceae</taxon>
        <taxon>Anaerocolumna</taxon>
    </lineage>
</organism>
<protein>
    <submittedName>
        <fullName evidence="1">Uncharacterized protein</fullName>
    </submittedName>
</protein>
<dbReference type="Proteomes" id="UP000515561">
    <property type="component" value="Chromosome"/>
</dbReference>
<dbReference type="RefSeq" id="WP_184093916.1">
    <property type="nucleotide sequence ID" value="NZ_AP023367.1"/>
</dbReference>
<name>A0A6S6R7L7_9FIRM</name>